<dbReference type="InterPro" id="IPR004089">
    <property type="entry name" value="MCPsignal_dom"/>
</dbReference>
<dbReference type="EMBL" id="WEKT01000012">
    <property type="protein sequence ID" value="MZI93321.1"/>
    <property type="molecule type" value="Genomic_DNA"/>
</dbReference>
<name>A0A7X4RTY3_9VIBR</name>
<comment type="caution">
    <text evidence="5">The sequence shown here is derived from an EMBL/GenBank/DDBJ whole genome shotgun (WGS) entry which is preliminary data.</text>
</comment>
<accession>A0A7X4RTY3</accession>
<dbReference type="GO" id="GO:0016020">
    <property type="term" value="C:membrane"/>
    <property type="evidence" value="ECO:0007669"/>
    <property type="project" value="UniProtKB-SubCell"/>
</dbReference>
<evidence type="ECO:0000256" key="1">
    <source>
        <dbReference type="ARBA" id="ARBA00004370"/>
    </source>
</evidence>
<gene>
    <name evidence="5" type="ORF">F9817_08940</name>
</gene>
<protein>
    <recommendedName>
        <fullName evidence="4">Methyl-accepting transducer domain-containing protein</fullName>
    </recommendedName>
</protein>
<evidence type="ECO:0000313" key="6">
    <source>
        <dbReference type="Proteomes" id="UP000462621"/>
    </source>
</evidence>
<evidence type="ECO:0000313" key="5">
    <source>
        <dbReference type="EMBL" id="MZI93321.1"/>
    </source>
</evidence>
<proteinExistence type="predicted"/>
<dbReference type="Proteomes" id="UP000462621">
    <property type="component" value="Unassembled WGS sequence"/>
</dbReference>
<keyword evidence="2 3" id="KW-0807">Transducer</keyword>
<evidence type="ECO:0000256" key="3">
    <source>
        <dbReference type="PROSITE-ProRule" id="PRU00284"/>
    </source>
</evidence>
<organism evidence="5 6">
    <name type="scientific">Vibrio eleionomae</name>
    <dbReference type="NCBI Taxonomy" id="2653505"/>
    <lineage>
        <taxon>Bacteria</taxon>
        <taxon>Pseudomonadati</taxon>
        <taxon>Pseudomonadota</taxon>
        <taxon>Gammaproteobacteria</taxon>
        <taxon>Vibrionales</taxon>
        <taxon>Vibrionaceae</taxon>
        <taxon>Vibrio</taxon>
    </lineage>
</organism>
<dbReference type="AlphaFoldDB" id="A0A7X4RTY3"/>
<keyword evidence="6" id="KW-1185">Reference proteome</keyword>
<dbReference type="PANTHER" id="PTHR32089:SF112">
    <property type="entry name" value="LYSOZYME-LIKE PROTEIN-RELATED"/>
    <property type="match status" value="1"/>
</dbReference>
<reference evidence="5 6" key="1">
    <citation type="submission" date="2019-10" db="EMBL/GenBank/DDBJ databases">
        <title>Vibrio sp. nov. isolated from a shrimp pond.</title>
        <authorList>
            <person name="Gomez-Gil B."/>
            <person name="Enciso-Ibarra J."/>
            <person name="Enciso-Ibarra K."/>
            <person name="Bolan-Mejia C."/>
        </authorList>
    </citation>
    <scope>NUCLEOTIDE SEQUENCE [LARGE SCALE GENOMIC DNA]</scope>
    <source>
        <strain evidence="5 6">CAIM 722</strain>
    </source>
</reference>
<comment type="subcellular location">
    <subcellularLocation>
        <location evidence="1">Membrane</location>
    </subcellularLocation>
</comment>
<dbReference type="Pfam" id="PF00015">
    <property type="entry name" value="MCPsignal"/>
    <property type="match status" value="1"/>
</dbReference>
<dbReference type="GO" id="GO:0006935">
    <property type="term" value="P:chemotaxis"/>
    <property type="evidence" value="ECO:0007669"/>
    <property type="project" value="UniProtKB-ARBA"/>
</dbReference>
<evidence type="ECO:0000256" key="2">
    <source>
        <dbReference type="ARBA" id="ARBA00023224"/>
    </source>
</evidence>
<evidence type="ECO:0000259" key="4">
    <source>
        <dbReference type="PROSITE" id="PS50111"/>
    </source>
</evidence>
<dbReference type="SUPFAM" id="SSF58104">
    <property type="entry name" value="Methyl-accepting chemotaxis protein (MCP) signaling domain"/>
    <property type="match status" value="1"/>
</dbReference>
<sequence length="61" mass="6411">MNSLIREVVSLSTQVKGIAEQTNLLALNAVIEAACAGEHGRVGWQVESITMKGLAFASPSL</sequence>
<feature type="domain" description="Methyl-accepting transducer" evidence="4">
    <location>
        <begin position="1"/>
        <end position="41"/>
    </location>
</feature>
<dbReference type="Gene3D" id="1.10.287.950">
    <property type="entry name" value="Methyl-accepting chemotaxis protein"/>
    <property type="match status" value="1"/>
</dbReference>
<dbReference type="PROSITE" id="PS50111">
    <property type="entry name" value="CHEMOTAXIS_TRANSDUC_2"/>
    <property type="match status" value="1"/>
</dbReference>
<dbReference type="PANTHER" id="PTHR32089">
    <property type="entry name" value="METHYL-ACCEPTING CHEMOTAXIS PROTEIN MCPB"/>
    <property type="match status" value="1"/>
</dbReference>
<dbReference type="GO" id="GO:0007165">
    <property type="term" value="P:signal transduction"/>
    <property type="evidence" value="ECO:0007669"/>
    <property type="project" value="UniProtKB-KW"/>
</dbReference>